<dbReference type="GO" id="GO:0003700">
    <property type="term" value="F:DNA-binding transcription factor activity"/>
    <property type="evidence" value="ECO:0007669"/>
    <property type="project" value="InterPro"/>
</dbReference>
<dbReference type="InterPro" id="IPR009057">
    <property type="entry name" value="Homeodomain-like_sf"/>
</dbReference>
<dbReference type="Gene3D" id="1.10.10.60">
    <property type="entry name" value="Homeodomain-like"/>
    <property type="match status" value="1"/>
</dbReference>
<dbReference type="PROSITE" id="PS01124">
    <property type="entry name" value="HTH_ARAC_FAMILY_2"/>
    <property type="match status" value="1"/>
</dbReference>
<dbReference type="InterPro" id="IPR035418">
    <property type="entry name" value="AraC-bd_2"/>
</dbReference>
<dbReference type="InterPro" id="IPR018060">
    <property type="entry name" value="HTH_AraC"/>
</dbReference>
<dbReference type="SUPFAM" id="SSF46689">
    <property type="entry name" value="Homeodomain-like"/>
    <property type="match status" value="2"/>
</dbReference>
<evidence type="ECO:0000313" key="5">
    <source>
        <dbReference type="EMBL" id="RKR87634.1"/>
    </source>
</evidence>
<dbReference type="AlphaFoldDB" id="A0A495JGX3"/>
<dbReference type="PANTHER" id="PTHR46796">
    <property type="entry name" value="HTH-TYPE TRANSCRIPTIONAL ACTIVATOR RHAS-RELATED"/>
    <property type="match status" value="1"/>
</dbReference>
<dbReference type="EMBL" id="RBKT01000001">
    <property type="protein sequence ID" value="RKR87634.1"/>
    <property type="molecule type" value="Genomic_DNA"/>
</dbReference>
<evidence type="ECO:0000313" key="6">
    <source>
        <dbReference type="Proteomes" id="UP000277671"/>
    </source>
</evidence>
<name>A0A495JGX3_9ACTN</name>
<keyword evidence="3" id="KW-0804">Transcription</keyword>
<gene>
    <name evidence="5" type="ORF">BDK92_1925</name>
</gene>
<evidence type="ECO:0000256" key="3">
    <source>
        <dbReference type="ARBA" id="ARBA00023163"/>
    </source>
</evidence>
<keyword evidence="2" id="KW-0238">DNA-binding</keyword>
<keyword evidence="6" id="KW-1185">Reference proteome</keyword>
<reference evidence="5 6" key="1">
    <citation type="submission" date="2018-10" db="EMBL/GenBank/DDBJ databases">
        <title>Sequencing the genomes of 1000 actinobacteria strains.</title>
        <authorList>
            <person name="Klenk H.-P."/>
        </authorList>
    </citation>
    <scope>NUCLEOTIDE SEQUENCE [LARGE SCALE GENOMIC DNA]</scope>
    <source>
        <strain evidence="5 6">DSM 45175</strain>
    </source>
</reference>
<evidence type="ECO:0000259" key="4">
    <source>
        <dbReference type="PROSITE" id="PS01124"/>
    </source>
</evidence>
<dbReference type="OrthoDB" id="5464689at2"/>
<protein>
    <submittedName>
        <fullName evidence="5">AraC family transcriptional regulator</fullName>
    </submittedName>
</protein>
<feature type="domain" description="HTH araC/xylS-type" evidence="4">
    <location>
        <begin position="225"/>
        <end position="327"/>
    </location>
</feature>
<dbReference type="InterPro" id="IPR050204">
    <property type="entry name" value="AraC_XylS_family_regulators"/>
</dbReference>
<dbReference type="PANTHER" id="PTHR46796:SF6">
    <property type="entry name" value="ARAC SUBFAMILY"/>
    <property type="match status" value="1"/>
</dbReference>
<organism evidence="5 6">
    <name type="scientific">Micromonospora pisi</name>
    <dbReference type="NCBI Taxonomy" id="589240"/>
    <lineage>
        <taxon>Bacteria</taxon>
        <taxon>Bacillati</taxon>
        <taxon>Actinomycetota</taxon>
        <taxon>Actinomycetes</taxon>
        <taxon>Micromonosporales</taxon>
        <taxon>Micromonosporaceae</taxon>
        <taxon>Micromonospora</taxon>
    </lineage>
</organism>
<evidence type="ECO:0000256" key="1">
    <source>
        <dbReference type="ARBA" id="ARBA00023015"/>
    </source>
</evidence>
<comment type="caution">
    <text evidence="5">The sequence shown here is derived from an EMBL/GenBank/DDBJ whole genome shotgun (WGS) entry which is preliminary data.</text>
</comment>
<dbReference type="GO" id="GO:0043565">
    <property type="term" value="F:sequence-specific DNA binding"/>
    <property type="evidence" value="ECO:0007669"/>
    <property type="project" value="InterPro"/>
</dbReference>
<evidence type="ECO:0000256" key="2">
    <source>
        <dbReference type="ARBA" id="ARBA00023125"/>
    </source>
</evidence>
<proteinExistence type="predicted"/>
<sequence>MPVNSTTTALTRSEFATADPDAAHHYMSNVYVGHRVQQQGSTAGFTFATTRDPVGEMSIDHVRHSSGTSCVTESPDQHIFLFPNAGCIEVSTKREHVRLAKGDAGCHHVDWPMTVNWDILDLFVLSLPVEVLNRVADERAGCGLAGGLRFEAMTPISRAMARYWRSTVSYVHRELVAPGSTLSSPLIQATTTDLVAIAALSTFPNTTMTLGPARDSERVAPTALRRAVAYIDAHAAEPITLTDIAAAARVGPRALQQAFTRHYDTTPTNYLRRIRLEHAHRQLQSAGATRGETVASIARRWGFAHPGRFAAAYRRQFGRTPQQTLRG</sequence>
<dbReference type="SMART" id="SM00342">
    <property type="entry name" value="HTH_ARAC"/>
    <property type="match status" value="1"/>
</dbReference>
<accession>A0A495JGX3</accession>
<keyword evidence="1" id="KW-0805">Transcription regulation</keyword>
<dbReference type="Proteomes" id="UP000277671">
    <property type="component" value="Unassembled WGS sequence"/>
</dbReference>
<dbReference type="RefSeq" id="WP_121156380.1">
    <property type="nucleotide sequence ID" value="NZ_RBKT01000001.1"/>
</dbReference>
<dbReference type="Pfam" id="PF12833">
    <property type="entry name" value="HTH_18"/>
    <property type="match status" value="1"/>
</dbReference>
<dbReference type="Pfam" id="PF14525">
    <property type="entry name" value="AraC_binding_2"/>
    <property type="match status" value="1"/>
</dbReference>